<protein>
    <recommendedName>
        <fullName evidence="2">histidine kinase</fullName>
        <ecNumber evidence="2">2.7.13.3</ecNumber>
    </recommendedName>
</protein>
<dbReference type="PRINTS" id="PR00344">
    <property type="entry name" value="BCTRLSENSOR"/>
</dbReference>
<proteinExistence type="predicted"/>
<gene>
    <name evidence="10" type="ORF">ACFPIE_10900</name>
</gene>
<feature type="modified residue" description="4-aspartylphosphate" evidence="5">
    <location>
        <position position="563"/>
    </location>
</feature>
<keyword evidence="10" id="KW-0067">ATP-binding</keyword>
<dbReference type="Pfam" id="PF08447">
    <property type="entry name" value="PAS_3"/>
    <property type="match status" value="1"/>
</dbReference>
<dbReference type="EC" id="2.7.13.3" evidence="2"/>
<dbReference type="PANTHER" id="PTHR45339">
    <property type="entry name" value="HYBRID SIGNAL TRANSDUCTION HISTIDINE KINASE J"/>
    <property type="match status" value="1"/>
</dbReference>
<dbReference type="Gene3D" id="3.40.50.2300">
    <property type="match status" value="1"/>
</dbReference>
<dbReference type="SMART" id="SM00086">
    <property type="entry name" value="PAC"/>
    <property type="match status" value="2"/>
</dbReference>
<evidence type="ECO:0000256" key="2">
    <source>
        <dbReference type="ARBA" id="ARBA00012438"/>
    </source>
</evidence>
<dbReference type="PROSITE" id="PS50110">
    <property type="entry name" value="RESPONSE_REGULATORY"/>
    <property type="match status" value="1"/>
</dbReference>
<evidence type="ECO:0000256" key="5">
    <source>
        <dbReference type="PROSITE-ProRule" id="PRU00169"/>
    </source>
</evidence>
<dbReference type="InterPro" id="IPR001610">
    <property type="entry name" value="PAC"/>
</dbReference>
<dbReference type="InterPro" id="IPR005467">
    <property type="entry name" value="His_kinase_dom"/>
</dbReference>
<dbReference type="Gene3D" id="3.30.450.20">
    <property type="entry name" value="PAS domain"/>
    <property type="match status" value="2"/>
</dbReference>
<dbReference type="InterPro" id="IPR000014">
    <property type="entry name" value="PAS"/>
</dbReference>
<feature type="domain" description="Response regulatory" evidence="7">
    <location>
        <begin position="514"/>
        <end position="633"/>
    </location>
</feature>
<evidence type="ECO:0000313" key="10">
    <source>
        <dbReference type="EMBL" id="MFC5344427.1"/>
    </source>
</evidence>
<dbReference type="Pfam" id="PF00512">
    <property type="entry name" value="HisKA"/>
    <property type="match status" value="1"/>
</dbReference>
<dbReference type="PROSITE" id="PS50113">
    <property type="entry name" value="PAC"/>
    <property type="match status" value="2"/>
</dbReference>
<dbReference type="InterPro" id="IPR035965">
    <property type="entry name" value="PAS-like_dom_sf"/>
</dbReference>
<dbReference type="EMBL" id="JBHSLF010000020">
    <property type="protein sequence ID" value="MFC5344427.1"/>
    <property type="molecule type" value="Genomic_DNA"/>
</dbReference>
<evidence type="ECO:0000256" key="4">
    <source>
        <dbReference type="ARBA" id="ARBA00023012"/>
    </source>
</evidence>
<dbReference type="Gene3D" id="1.10.287.130">
    <property type="match status" value="1"/>
</dbReference>
<evidence type="ECO:0000259" key="8">
    <source>
        <dbReference type="PROSITE" id="PS50112"/>
    </source>
</evidence>
<dbReference type="PANTHER" id="PTHR45339:SF1">
    <property type="entry name" value="HYBRID SIGNAL TRANSDUCTION HISTIDINE KINASE J"/>
    <property type="match status" value="1"/>
</dbReference>
<dbReference type="SMART" id="SM00091">
    <property type="entry name" value="PAS"/>
    <property type="match status" value="2"/>
</dbReference>
<comment type="caution">
    <text evidence="10">The sequence shown here is derived from an EMBL/GenBank/DDBJ whole genome shotgun (WGS) entry which is preliminary data.</text>
</comment>
<dbReference type="SMART" id="SM00448">
    <property type="entry name" value="REC"/>
    <property type="match status" value="1"/>
</dbReference>
<dbReference type="RefSeq" id="WP_374037010.1">
    <property type="nucleotide sequence ID" value="NZ_CP169082.1"/>
</dbReference>
<dbReference type="Pfam" id="PF02518">
    <property type="entry name" value="HATPase_c"/>
    <property type="match status" value="1"/>
</dbReference>
<dbReference type="InterPro" id="IPR004358">
    <property type="entry name" value="Sig_transdc_His_kin-like_C"/>
</dbReference>
<dbReference type="Pfam" id="PF00072">
    <property type="entry name" value="Response_reg"/>
    <property type="match status" value="1"/>
</dbReference>
<dbReference type="InterPro" id="IPR000700">
    <property type="entry name" value="PAS-assoc_C"/>
</dbReference>
<accession>A0ABW0FRU0</accession>
<dbReference type="InterPro" id="IPR036890">
    <property type="entry name" value="HATPase_C_sf"/>
</dbReference>
<dbReference type="InterPro" id="IPR011006">
    <property type="entry name" value="CheY-like_superfamily"/>
</dbReference>
<name>A0ABW0FRU0_9CAUL</name>
<evidence type="ECO:0000259" key="6">
    <source>
        <dbReference type="PROSITE" id="PS50109"/>
    </source>
</evidence>
<keyword evidence="11" id="KW-1185">Reference proteome</keyword>
<feature type="domain" description="PAC" evidence="9">
    <location>
        <begin position="214"/>
        <end position="266"/>
    </location>
</feature>
<evidence type="ECO:0000256" key="3">
    <source>
        <dbReference type="ARBA" id="ARBA00022553"/>
    </source>
</evidence>
<dbReference type="InterPro" id="IPR001789">
    <property type="entry name" value="Sig_transdc_resp-reg_receiver"/>
</dbReference>
<organism evidence="10 11">
    <name type="scientific">Brevundimonas staleyi</name>
    <dbReference type="NCBI Taxonomy" id="74326"/>
    <lineage>
        <taxon>Bacteria</taxon>
        <taxon>Pseudomonadati</taxon>
        <taxon>Pseudomonadota</taxon>
        <taxon>Alphaproteobacteria</taxon>
        <taxon>Caulobacterales</taxon>
        <taxon>Caulobacteraceae</taxon>
        <taxon>Brevundimonas</taxon>
    </lineage>
</organism>
<evidence type="ECO:0000313" key="11">
    <source>
        <dbReference type="Proteomes" id="UP001596152"/>
    </source>
</evidence>
<sequence>MADDTMTAPTGLDTLQFCLATEHSPIGTALVGLDGSWLNVNAALRNFLGYRAEEFAGLTFQDITDAADLDADLALLEQLLAGEIPSYQMEKRYVRKDGQRVWARLTVSLVRDEAGAPLFFISHVQDISAKKAGEAERQRLTDRATLAVQAARIGIWEWELETNALSWSPEMFDLFRVSDPGRPIDFEFFGRNLHEDDREPLNASIAAALETGALDTEFRIRCLDGDIRIIKVLAKVYRTTDGRAKRLIGANWDITEARNLALRAEAASRAKSQFLAVMSHEIRTPMNGILGMTQAMRADDLPAVQRERLDVIAECGDSLLTILNDILDLSKVEAGKLEIEAVPFDLRRVLTSVVAGYAPSAEDRGLDLTLDLDAADGLYLGDPTRVRQILTNLVSNALKFTERGGVSLKARRTAEGLRLEVADTGKGMDDETLGRIFKPFAQEDASTTRRFGGTGLGLSIVRQLAVLMGGDVAVSSRPGFGSRFTVDLPAEYLGEVVEAAEEIGGEIEQGAAIRILAAEDNLNNQLVLKTLLGQMGVDVTLVADGEQAVEAWRREAWDVVLMDVQMPVLDGFGATQRIRAMEAAEGRARTPVIALTANAMDHHRAECLAVGMDGLVAKPLDIRLLITAIEAAVSGVRTELAA</sequence>
<dbReference type="InterPro" id="IPR036097">
    <property type="entry name" value="HisK_dim/P_sf"/>
</dbReference>
<evidence type="ECO:0000259" key="7">
    <source>
        <dbReference type="PROSITE" id="PS50110"/>
    </source>
</evidence>
<dbReference type="CDD" id="cd00130">
    <property type="entry name" value="PAS"/>
    <property type="match status" value="2"/>
</dbReference>
<dbReference type="InterPro" id="IPR003661">
    <property type="entry name" value="HisK_dim/P_dom"/>
</dbReference>
<dbReference type="NCBIfam" id="TIGR00229">
    <property type="entry name" value="sensory_box"/>
    <property type="match status" value="1"/>
</dbReference>
<dbReference type="PROSITE" id="PS50112">
    <property type="entry name" value="PAS"/>
    <property type="match status" value="1"/>
</dbReference>
<dbReference type="SMART" id="SM00387">
    <property type="entry name" value="HATPase_c"/>
    <property type="match status" value="1"/>
</dbReference>
<keyword evidence="10" id="KW-0547">Nucleotide-binding</keyword>
<dbReference type="CDD" id="cd16922">
    <property type="entry name" value="HATPase_EvgS-ArcB-TorS-like"/>
    <property type="match status" value="1"/>
</dbReference>
<feature type="domain" description="PAS" evidence="8">
    <location>
        <begin position="34"/>
        <end position="83"/>
    </location>
</feature>
<evidence type="ECO:0000259" key="9">
    <source>
        <dbReference type="PROSITE" id="PS50113"/>
    </source>
</evidence>
<dbReference type="Gene3D" id="3.30.565.10">
    <property type="entry name" value="Histidine kinase-like ATPase, C-terminal domain"/>
    <property type="match status" value="1"/>
</dbReference>
<dbReference type="CDD" id="cd17546">
    <property type="entry name" value="REC_hyHK_CKI1_RcsC-like"/>
    <property type="match status" value="1"/>
</dbReference>
<dbReference type="GO" id="GO:0005524">
    <property type="term" value="F:ATP binding"/>
    <property type="evidence" value="ECO:0007669"/>
    <property type="project" value="UniProtKB-KW"/>
</dbReference>
<dbReference type="PROSITE" id="PS50109">
    <property type="entry name" value="HIS_KIN"/>
    <property type="match status" value="1"/>
</dbReference>
<dbReference type="SUPFAM" id="SSF55785">
    <property type="entry name" value="PYP-like sensor domain (PAS domain)"/>
    <property type="match status" value="2"/>
</dbReference>
<dbReference type="SUPFAM" id="SSF47384">
    <property type="entry name" value="Homodimeric domain of signal transducing histidine kinase"/>
    <property type="match status" value="1"/>
</dbReference>
<dbReference type="Proteomes" id="UP001596152">
    <property type="component" value="Unassembled WGS sequence"/>
</dbReference>
<dbReference type="SMART" id="SM00388">
    <property type="entry name" value="HisKA"/>
    <property type="match status" value="1"/>
</dbReference>
<dbReference type="SUPFAM" id="SSF55874">
    <property type="entry name" value="ATPase domain of HSP90 chaperone/DNA topoisomerase II/histidine kinase"/>
    <property type="match status" value="1"/>
</dbReference>
<dbReference type="InterPro" id="IPR003594">
    <property type="entry name" value="HATPase_dom"/>
</dbReference>
<comment type="catalytic activity">
    <reaction evidence="1">
        <text>ATP + protein L-histidine = ADP + protein N-phospho-L-histidine.</text>
        <dbReference type="EC" id="2.7.13.3"/>
    </reaction>
</comment>
<dbReference type="CDD" id="cd00082">
    <property type="entry name" value="HisKA"/>
    <property type="match status" value="1"/>
</dbReference>
<evidence type="ECO:0000256" key="1">
    <source>
        <dbReference type="ARBA" id="ARBA00000085"/>
    </source>
</evidence>
<dbReference type="Gene3D" id="2.10.70.100">
    <property type="match status" value="1"/>
</dbReference>
<dbReference type="SUPFAM" id="SSF52172">
    <property type="entry name" value="CheY-like"/>
    <property type="match status" value="1"/>
</dbReference>
<keyword evidence="4" id="KW-0902">Two-component regulatory system</keyword>
<feature type="domain" description="PAC" evidence="9">
    <location>
        <begin position="87"/>
        <end position="139"/>
    </location>
</feature>
<dbReference type="Pfam" id="PF13426">
    <property type="entry name" value="PAS_9"/>
    <property type="match status" value="1"/>
</dbReference>
<keyword evidence="3 5" id="KW-0597">Phosphoprotein</keyword>
<feature type="domain" description="Histidine kinase" evidence="6">
    <location>
        <begin position="277"/>
        <end position="492"/>
    </location>
</feature>
<reference evidence="11" key="1">
    <citation type="journal article" date="2019" name="Int. J. Syst. Evol. Microbiol.">
        <title>The Global Catalogue of Microorganisms (GCM) 10K type strain sequencing project: providing services to taxonomists for standard genome sequencing and annotation.</title>
        <authorList>
            <consortium name="The Broad Institute Genomics Platform"/>
            <consortium name="The Broad Institute Genome Sequencing Center for Infectious Disease"/>
            <person name="Wu L."/>
            <person name="Ma J."/>
        </authorList>
    </citation>
    <scope>NUCLEOTIDE SEQUENCE [LARGE SCALE GENOMIC DNA]</scope>
    <source>
        <strain evidence="11">JCM 12125</strain>
    </source>
</reference>
<dbReference type="InterPro" id="IPR013655">
    <property type="entry name" value="PAS_fold_3"/>
</dbReference>